<dbReference type="GO" id="GO:0019825">
    <property type="term" value="F:oxygen binding"/>
    <property type="evidence" value="ECO:0007669"/>
    <property type="project" value="InterPro"/>
</dbReference>
<dbReference type="InterPro" id="IPR009050">
    <property type="entry name" value="Globin-like_sf"/>
</dbReference>
<dbReference type="AlphaFoldDB" id="A0A1T4T8R5"/>
<dbReference type="Proteomes" id="UP000190135">
    <property type="component" value="Unassembled WGS sequence"/>
</dbReference>
<evidence type="ECO:0000313" key="8">
    <source>
        <dbReference type="Proteomes" id="UP000190135"/>
    </source>
</evidence>
<dbReference type="InterPro" id="IPR012292">
    <property type="entry name" value="Globin/Proto"/>
</dbReference>
<dbReference type="InterPro" id="IPR003660">
    <property type="entry name" value="HAMP_dom"/>
</dbReference>
<dbReference type="GO" id="GO:0020037">
    <property type="term" value="F:heme binding"/>
    <property type="evidence" value="ECO:0007669"/>
    <property type="project" value="InterPro"/>
</dbReference>
<dbReference type="GO" id="GO:0016020">
    <property type="term" value="C:membrane"/>
    <property type="evidence" value="ECO:0007669"/>
    <property type="project" value="UniProtKB-SubCell"/>
</dbReference>
<dbReference type="CDD" id="cd11386">
    <property type="entry name" value="MCP_signal"/>
    <property type="match status" value="1"/>
</dbReference>
<dbReference type="FunFam" id="1.10.287.950:FF:000001">
    <property type="entry name" value="Methyl-accepting chemotaxis sensory transducer"/>
    <property type="match status" value="1"/>
</dbReference>
<dbReference type="EMBL" id="FUXL01000021">
    <property type="protein sequence ID" value="SKA36882.1"/>
    <property type="molecule type" value="Genomic_DNA"/>
</dbReference>
<dbReference type="SUPFAM" id="SSF58104">
    <property type="entry name" value="Methyl-accepting chemotaxis protein (MCP) signaling domain"/>
    <property type="match status" value="1"/>
</dbReference>
<protein>
    <submittedName>
        <fullName evidence="7">Methyl-accepting chemotaxis protein</fullName>
    </submittedName>
</protein>
<dbReference type="OrthoDB" id="266313at2"/>
<dbReference type="GO" id="GO:0004888">
    <property type="term" value="F:transmembrane signaling receptor activity"/>
    <property type="evidence" value="ECO:0007669"/>
    <property type="project" value="InterPro"/>
</dbReference>
<evidence type="ECO:0000259" key="6">
    <source>
        <dbReference type="PROSITE" id="PS50885"/>
    </source>
</evidence>
<dbReference type="PROSITE" id="PS50885">
    <property type="entry name" value="HAMP"/>
    <property type="match status" value="1"/>
</dbReference>
<evidence type="ECO:0000313" key="7">
    <source>
        <dbReference type="EMBL" id="SKA36882.1"/>
    </source>
</evidence>
<evidence type="ECO:0000256" key="3">
    <source>
        <dbReference type="ARBA" id="ARBA00029447"/>
    </source>
</evidence>
<sequence length="507" mass="54079">MTSPTVSPTAGSHLVTDLDPEARRALKRIQPMLEEILQPALDEFYGVVANQPEMSRFFPSANHMASAKSKQKEHWQGVAAGDLGPAYLARARMIGETHARIGLEPKYYISGYGHLLGSMVRRIVHKVWPHSLLKRGSADEAAASLEALVRIALIDMEMAVSNYLETLARRSAEQSVEDEKKRAGEARAQAMREVANGLQRLASGDLSVPITAEFAPEFHQIRDDFNNAMLAFAEMVSTVSTSAHTLETSAKEIATASRDLAGRTERQAANLEESAAALHELTDGVRTASKRAHHAASTVTASTNEAEAAETVMHRAVTAMGEIEKSSQEIGKIIGVIDEIAFQTNLLALNAGVEAARAGEAGKGFAVVAQEVRALAQRSADAAKEIKGLISKSSSQIHAGVGLVTETGDALQKIVRRSNDIRQEVAAIAETADNQANSVSEVNNAIGQIDQTTQQNAAMVEQATAVAHTLNDEAGNLLALMSAIRLPASCSAQKSSVGKVTPMRRAG</sequence>
<dbReference type="Gene3D" id="1.10.490.10">
    <property type="entry name" value="Globins"/>
    <property type="match status" value="1"/>
</dbReference>
<comment type="similarity">
    <text evidence="3">Belongs to the methyl-accepting chemotaxis (MCP) protein family.</text>
</comment>
<proteinExistence type="inferred from homology"/>
<feature type="domain" description="HAMP" evidence="6">
    <location>
        <begin position="185"/>
        <end position="237"/>
    </location>
</feature>
<dbReference type="InterPro" id="IPR051310">
    <property type="entry name" value="MCP_chemotaxis"/>
</dbReference>
<keyword evidence="8" id="KW-1185">Reference proteome</keyword>
<dbReference type="STRING" id="1365950.SAMN05428963_12130"/>
<evidence type="ECO:0000256" key="1">
    <source>
        <dbReference type="ARBA" id="ARBA00004370"/>
    </source>
</evidence>
<dbReference type="RefSeq" id="WP_078710273.1">
    <property type="nucleotide sequence ID" value="NZ_FUXL01000021.1"/>
</dbReference>
<dbReference type="InterPro" id="IPR044398">
    <property type="entry name" value="Globin-sensor_dom"/>
</dbReference>
<keyword evidence="2" id="KW-0145">Chemotaxis</keyword>
<dbReference type="CDD" id="cd01068">
    <property type="entry name" value="globin_sensor"/>
    <property type="match status" value="1"/>
</dbReference>
<comment type="subcellular location">
    <subcellularLocation>
        <location evidence="1">Membrane</location>
    </subcellularLocation>
</comment>
<dbReference type="PANTHER" id="PTHR43531">
    <property type="entry name" value="PROTEIN ICFG"/>
    <property type="match status" value="1"/>
</dbReference>
<organism evidence="7 8">
    <name type="scientific">Consotaella salsifontis</name>
    <dbReference type="NCBI Taxonomy" id="1365950"/>
    <lineage>
        <taxon>Bacteria</taxon>
        <taxon>Pseudomonadati</taxon>
        <taxon>Pseudomonadota</taxon>
        <taxon>Alphaproteobacteria</taxon>
        <taxon>Hyphomicrobiales</taxon>
        <taxon>Aurantimonadaceae</taxon>
        <taxon>Consotaella</taxon>
    </lineage>
</organism>
<keyword evidence="4" id="KW-0807">Transducer</keyword>
<reference evidence="7 8" key="1">
    <citation type="submission" date="2017-02" db="EMBL/GenBank/DDBJ databases">
        <authorList>
            <person name="Peterson S.W."/>
        </authorList>
    </citation>
    <scope>NUCLEOTIDE SEQUENCE [LARGE SCALE GENOMIC DNA]</scope>
    <source>
        <strain evidence="7 8">USBA 369</strain>
    </source>
</reference>
<dbReference type="GO" id="GO:0007165">
    <property type="term" value="P:signal transduction"/>
    <property type="evidence" value="ECO:0007669"/>
    <property type="project" value="UniProtKB-KW"/>
</dbReference>
<dbReference type="InterPro" id="IPR004089">
    <property type="entry name" value="MCPsignal_dom"/>
</dbReference>
<dbReference type="InterPro" id="IPR004090">
    <property type="entry name" value="Chemotax_Me-accpt_rcpt"/>
</dbReference>
<dbReference type="SUPFAM" id="SSF46458">
    <property type="entry name" value="Globin-like"/>
    <property type="match status" value="1"/>
</dbReference>
<dbReference type="Gene3D" id="1.10.287.950">
    <property type="entry name" value="Methyl-accepting chemotaxis protein"/>
    <property type="match status" value="1"/>
</dbReference>
<feature type="domain" description="Methyl-accepting transducer" evidence="5">
    <location>
        <begin position="242"/>
        <end position="471"/>
    </location>
</feature>
<dbReference type="GO" id="GO:0006935">
    <property type="term" value="P:chemotaxis"/>
    <property type="evidence" value="ECO:0007669"/>
    <property type="project" value="UniProtKB-KW"/>
</dbReference>
<evidence type="ECO:0000259" key="5">
    <source>
        <dbReference type="PROSITE" id="PS50111"/>
    </source>
</evidence>
<dbReference type="PANTHER" id="PTHR43531:SF11">
    <property type="entry name" value="METHYL-ACCEPTING CHEMOTAXIS PROTEIN 3"/>
    <property type="match status" value="1"/>
</dbReference>
<dbReference type="PROSITE" id="PS50111">
    <property type="entry name" value="CHEMOTAXIS_TRANSDUC_2"/>
    <property type="match status" value="1"/>
</dbReference>
<dbReference type="Pfam" id="PF11563">
    <property type="entry name" value="Protoglobin"/>
    <property type="match status" value="1"/>
</dbReference>
<dbReference type="SMART" id="SM00283">
    <property type="entry name" value="MA"/>
    <property type="match status" value="1"/>
</dbReference>
<dbReference type="Pfam" id="PF00015">
    <property type="entry name" value="MCPsignal"/>
    <property type="match status" value="1"/>
</dbReference>
<evidence type="ECO:0000256" key="2">
    <source>
        <dbReference type="ARBA" id="ARBA00022500"/>
    </source>
</evidence>
<dbReference type="PRINTS" id="PR00260">
    <property type="entry name" value="CHEMTRNSDUCR"/>
</dbReference>
<evidence type="ECO:0000256" key="4">
    <source>
        <dbReference type="PROSITE-ProRule" id="PRU00284"/>
    </source>
</evidence>
<accession>A0A1T4T8R5</accession>
<name>A0A1T4T8R5_9HYPH</name>
<dbReference type="InterPro" id="IPR039379">
    <property type="entry name" value="Protoglobin_sensor_dom"/>
</dbReference>
<gene>
    <name evidence="7" type="ORF">SAMN05428963_12130</name>
</gene>